<protein>
    <submittedName>
        <fullName evidence="1">Uncharacterized protein</fullName>
    </submittedName>
</protein>
<keyword evidence="2" id="KW-1185">Reference proteome</keyword>
<sequence length="180" mass="20283">MENTRKVVQSLFGESEASSSKTKPCFQFSSAAPSEKNYVNGGTGGAGNGEGEAAPLGVMFDLKRFNRIQRNRVHAQRSRLKKMKHVSDLEVRAKSLQTNITAMLRQLGAYREKQQLLRIEQATLKLKIAASEKQRVLQEDEIEKSKAKLNKLWLLQNRQELSQVQGRMPNPNTGKQLMSI</sequence>
<name>A0ACB9L8A7_BAUVA</name>
<dbReference type="Proteomes" id="UP000828941">
    <property type="component" value="Chromosome 12"/>
</dbReference>
<gene>
    <name evidence="1" type="ORF">L6164_028694</name>
</gene>
<organism evidence="1 2">
    <name type="scientific">Bauhinia variegata</name>
    <name type="common">Purple orchid tree</name>
    <name type="synonym">Phanera variegata</name>
    <dbReference type="NCBI Taxonomy" id="167791"/>
    <lineage>
        <taxon>Eukaryota</taxon>
        <taxon>Viridiplantae</taxon>
        <taxon>Streptophyta</taxon>
        <taxon>Embryophyta</taxon>
        <taxon>Tracheophyta</taxon>
        <taxon>Spermatophyta</taxon>
        <taxon>Magnoliopsida</taxon>
        <taxon>eudicotyledons</taxon>
        <taxon>Gunneridae</taxon>
        <taxon>Pentapetalae</taxon>
        <taxon>rosids</taxon>
        <taxon>fabids</taxon>
        <taxon>Fabales</taxon>
        <taxon>Fabaceae</taxon>
        <taxon>Cercidoideae</taxon>
        <taxon>Cercideae</taxon>
        <taxon>Bauhiniinae</taxon>
        <taxon>Bauhinia</taxon>
    </lineage>
</organism>
<proteinExistence type="predicted"/>
<dbReference type="EMBL" id="CM039437">
    <property type="protein sequence ID" value="KAI4305323.1"/>
    <property type="molecule type" value="Genomic_DNA"/>
</dbReference>
<evidence type="ECO:0000313" key="1">
    <source>
        <dbReference type="EMBL" id="KAI4305323.1"/>
    </source>
</evidence>
<accession>A0ACB9L8A7</accession>
<evidence type="ECO:0000313" key="2">
    <source>
        <dbReference type="Proteomes" id="UP000828941"/>
    </source>
</evidence>
<comment type="caution">
    <text evidence="1">The sequence shown here is derived from an EMBL/GenBank/DDBJ whole genome shotgun (WGS) entry which is preliminary data.</text>
</comment>
<reference evidence="1 2" key="1">
    <citation type="journal article" date="2022" name="DNA Res.">
        <title>Chromosomal-level genome assembly of the orchid tree Bauhinia variegata (Leguminosae; Cercidoideae) supports the allotetraploid origin hypothesis of Bauhinia.</title>
        <authorList>
            <person name="Zhong Y."/>
            <person name="Chen Y."/>
            <person name="Zheng D."/>
            <person name="Pang J."/>
            <person name="Liu Y."/>
            <person name="Luo S."/>
            <person name="Meng S."/>
            <person name="Qian L."/>
            <person name="Wei D."/>
            <person name="Dai S."/>
            <person name="Zhou R."/>
        </authorList>
    </citation>
    <scope>NUCLEOTIDE SEQUENCE [LARGE SCALE GENOMIC DNA]</scope>
    <source>
        <strain evidence="1">BV-YZ2020</strain>
    </source>
</reference>